<reference evidence="3" key="1">
    <citation type="journal article" date="2021" name="PeerJ">
        <title>Extensive microbial diversity within the chicken gut microbiome revealed by metagenomics and culture.</title>
        <authorList>
            <person name="Gilroy R."/>
            <person name="Ravi A."/>
            <person name="Getino M."/>
            <person name="Pursley I."/>
            <person name="Horton D.L."/>
            <person name="Alikhan N.F."/>
            <person name="Baker D."/>
            <person name="Gharbi K."/>
            <person name="Hall N."/>
            <person name="Watson M."/>
            <person name="Adriaenssens E.M."/>
            <person name="Foster-Nyarko E."/>
            <person name="Jarju S."/>
            <person name="Secka A."/>
            <person name="Antonio M."/>
            <person name="Oren A."/>
            <person name="Chaudhuri R.R."/>
            <person name="La Ragione R."/>
            <person name="Hildebrand F."/>
            <person name="Pallen M.J."/>
        </authorList>
    </citation>
    <scope>NUCLEOTIDE SEQUENCE</scope>
    <source>
        <strain evidence="3">F6-6636</strain>
    </source>
</reference>
<feature type="chain" id="PRO_5036840434" evidence="1">
    <location>
        <begin position="28"/>
        <end position="362"/>
    </location>
</feature>
<dbReference type="CDD" id="cd00118">
    <property type="entry name" value="LysM"/>
    <property type="match status" value="2"/>
</dbReference>
<dbReference type="PROSITE" id="PS51782">
    <property type="entry name" value="LYSM"/>
    <property type="match status" value="2"/>
</dbReference>
<dbReference type="SMART" id="SM00257">
    <property type="entry name" value="LysM"/>
    <property type="match status" value="2"/>
</dbReference>
<keyword evidence="1" id="KW-0732">Signal</keyword>
<evidence type="ECO:0000313" key="3">
    <source>
        <dbReference type="EMBL" id="MBU3851310.1"/>
    </source>
</evidence>
<dbReference type="PANTHER" id="PTHR33734:SF22">
    <property type="entry name" value="MEMBRANE-BOUND LYTIC MUREIN TRANSGLYCOSYLASE D"/>
    <property type="match status" value="1"/>
</dbReference>
<evidence type="ECO:0000313" key="4">
    <source>
        <dbReference type="Proteomes" id="UP000777303"/>
    </source>
</evidence>
<feature type="signal peptide" evidence="1">
    <location>
        <begin position="1"/>
        <end position="27"/>
    </location>
</feature>
<dbReference type="PANTHER" id="PTHR33734">
    <property type="entry name" value="LYSM DOMAIN-CONTAINING GPI-ANCHORED PROTEIN 2"/>
    <property type="match status" value="1"/>
</dbReference>
<dbReference type="SUPFAM" id="SSF54106">
    <property type="entry name" value="LysM domain"/>
    <property type="match status" value="2"/>
</dbReference>
<name>A0A948X2N8_9LACO</name>
<dbReference type="AlphaFoldDB" id="A0A948X2N8"/>
<dbReference type="InterPro" id="IPR018392">
    <property type="entry name" value="LysM"/>
</dbReference>
<proteinExistence type="predicted"/>
<dbReference type="Proteomes" id="UP000777303">
    <property type="component" value="Unassembled WGS sequence"/>
</dbReference>
<evidence type="ECO:0000259" key="2">
    <source>
        <dbReference type="PROSITE" id="PS51782"/>
    </source>
</evidence>
<feature type="domain" description="LysM" evidence="2">
    <location>
        <begin position="28"/>
        <end position="71"/>
    </location>
</feature>
<accession>A0A948X2N8</accession>
<dbReference type="InterPro" id="IPR036779">
    <property type="entry name" value="LysM_dom_sf"/>
</dbReference>
<evidence type="ECO:0000256" key="1">
    <source>
        <dbReference type="SAM" id="SignalP"/>
    </source>
</evidence>
<sequence length="362" mass="37394">MKVKTLLAFTTMTAGGLMTTAPMAAHAATVTVKAGDTLSQIAAANHTSVAKLQQLNNVNPYKLQIGSKLNLPDQNNYQTVVVKAGDTLSGLAQTYHTSVAALQQLNNINGTTIYIGQVLKVMPGMTPQPVATSAVASNAYVAPATSAAVKAVSIASAAKSVAPSAAVKPVSVASQQPSQVSAMSAAKSVATSTTVKPVSAASQQPSQVSAVSAAKSIASAASQAVSKAPSAAVKAVSVASATPAVHVQPKQTPVHYNNYAQRVTLVRNNVQSTPVRQAQQQPQTTTFTGSAAAAANAIAQAESGGSYTARNGRYYGKYQLDISYLHGDLSAANQDRVFQQYCNQRYGSVQNALAFRQAHGWY</sequence>
<gene>
    <name evidence="3" type="ORF">H9901_01175</name>
</gene>
<feature type="domain" description="LysM" evidence="2">
    <location>
        <begin position="78"/>
        <end position="121"/>
    </location>
</feature>
<protein>
    <submittedName>
        <fullName evidence="3">LysM peptidoglycan-binding domain-containing protein</fullName>
    </submittedName>
</protein>
<reference evidence="3" key="2">
    <citation type="submission" date="2021-04" db="EMBL/GenBank/DDBJ databases">
        <authorList>
            <person name="Gilroy R."/>
        </authorList>
    </citation>
    <scope>NUCLEOTIDE SEQUENCE</scope>
    <source>
        <strain evidence="3">F6-6636</strain>
    </source>
</reference>
<organism evidence="3 4">
    <name type="scientific">Candidatus Paralactobacillus gallistercoris</name>
    <dbReference type="NCBI Taxonomy" id="2838724"/>
    <lineage>
        <taxon>Bacteria</taxon>
        <taxon>Bacillati</taxon>
        <taxon>Bacillota</taxon>
        <taxon>Bacilli</taxon>
        <taxon>Lactobacillales</taxon>
        <taxon>Lactobacillaceae</taxon>
        <taxon>Lactobacillus</taxon>
    </lineage>
</organism>
<dbReference type="EMBL" id="JAHLFS010000017">
    <property type="protein sequence ID" value="MBU3851310.1"/>
    <property type="molecule type" value="Genomic_DNA"/>
</dbReference>
<dbReference type="Gene3D" id="3.10.350.10">
    <property type="entry name" value="LysM domain"/>
    <property type="match status" value="2"/>
</dbReference>
<dbReference type="Pfam" id="PF01476">
    <property type="entry name" value="LysM"/>
    <property type="match status" value="2"/>
</dbReference>
<comment type="caution">
    <text evidence="3">The sequence shown here is derived from an EMBL/GenBank/DDBJ whole genome shotgun (WGS) entry which is preliminary data.</text>
</comment>